<keyword evidence="2" id="KW-1185">Reference proteome</keyword>
<reference evidence="1 2" key="1">
    <citation type="submission" date="2015-08" db="EMBL/GenBank/DDBJ databases">
        <title>Complete genome sequence of Sulfurifustis variabilis.</title>
        <authorList>
            <person name="Miura A."/>
            <person name="Kojima H."/>
            <person name="Fukui M."/>
        </authorList>
    </citation>
    <scope>NUCLEOTIDE SEQUENCE [LARGE SCALE GENOMIC DNA]</scope>
    <source>
        <strain evidence="2">skN76</strain>
    </source>
</reference>
<gene>
    <name evidence="1" type="ORF">SVA_2210</name>
</gene>
<evidence type="ECO:0008006" key="3">
    <source>
        <dbReference type="Google" id="ProtNLM"/>
    </source>
</evidence>
<protein>
    <recommendedName>
        <fullName evidence="3">STAS/SEC14 domain-containing protein</fullName>
    </recommendedName>
</protein>
<evidence type="ECO:0000313" key="1">
    <source>
        <dbReference type="EMBL" id="BAU48760.1"/>
    </source>
</evidence>
<organism evidence="1 2">
    <name type="scientific">Sulfurifustis variabilis</name>
    <dbReference type="NCBI Taxonomy" id="1675686"/>
    <lineage>
        <taxon>Bacteria</taxon>
        <taxon>Pseudomonadati</taxon>
        <taxon>Pseudomonadota</taxon>
        <taxon>Gammaproteobacteria</taxon>
        <taxon>Acidiferrobacterales</taxon>
        <taxon>Acidiferrobacteraceae</taxon>
        <taxon>Sulfurifustis</taxon>
    </lineage>
</organism>
<name>A0A1B4V5F2_9GAMM</name>
<dbReference type="AlphaFoldDB" id="A0A1B4V5F2"/>
<dbReference type="Proteomes" id="UP000218899">
    <property type="component" value="Chromosome"/>
</dbReference>
<dbReference type="EMBL" id="AP014936">
    <property type="protein sequence ID" value="BAU48760.1"/>
    <property type="molecule type" value="Genomic_DNA"/>
</dbReference>
<sequence>MNMKLHIVEAADFIKSTPAGDLDLEASKAVLDRVCELARNLEDHRILIDLRNARSVLSTVDVWYLAEELGRYGGCFHRKTAVLLSQEGSVDQVRFFELAAQNRGHIVQIFCDFEQALYWLASVEEINGSASSCA</sequence>
<dbReference type="KEGG" id="sva:SVA_2210"/>
<accession>A0A1B4V5F2</accession>
<proteinExistence type="predicted"/>
<evidence type="ECO:0000313" key="2">
    <source>
        <dbReference type="Proteomes" id="UP000218899"/>
    </source>
</evidence>